<organism evidence="2 3">
    <name type="scientific">Lachnellula arida</name>
    <dbReference type="NCBI Taxonomy" id="1316785"/>
    <lineage>
        <taxon>Eukaryota</taxon>
        <taxon>Fungi</taxon>
        <taxon>Dikarya</taxon>
        <taxon>Ascomycota</taxon>
        <taxon>Pezizomycotina</taxon>
        <taxon>Leotiomycetes</taxon>
        <taxon>Helotiales</taxon>
        <taxon>Lachnaceae</taxon>
        <taxon>Lachnellula</taxon>
    </lineage>
</organism>
<feature type="region of interest" description="Disordered" evidence="1">
    <location>
        <begin position="24"/>
        <end position="43"/>
    </location>
</feature>
<proteinExistence type="predicted"/>
<comment type="caution">
    <text evidence="2">The sequence shown here is derived from an EMBL/GenBank/DDBJ whole genome shotgun (WGS) entry which is preliminary data.</text>
</comment>
<reference evidence="2 3" key="1">
    <citation type="submission" date="2018-05" db="EMBL/GenBank/DDBJ databases">
        <title>Whole genome sequencing for identification of molecular markers to develop diagnostic detection tools for the regulated plant pathogen Lachnellula willkommii.</title>
        <authorList>
            <person name="Giroux E."/>
            <person name="Bilodeau G."/>
        </authorList>
    </citation>
    <scope>NUCLEOTIDE SEQUENCE [LARGE SCALE GENOMIC DNA]</scope>
    <source>
        <strain evidence="2 3">CBS 203.66</strain>
    </source>
</reference>
<dbReference type="AlphaFoldDB" id="A0A8T9BFC1"/>
<accession>A0A8T9BFC1</accession>
<dbReference type="OrthoDB" id="4364447at2759"/>
<dbReference type="EMBL" id="QGMF01000280">
    <property type="protein sequence ID" value="TVY17189.1"/>
    <property type="molecule type" value="Genomic_DNA"/>
</dbReference>
<evidence type="ECO:0000313" key="2">
    <source>
        <dbReference type="EMBL" id="TVY17189.1"/>
    </source>
</evidence>
<dbReference type="Proteomes" id="UP000469559">
    <property type="component" value="Unassembled WGS sequence"/>
</dbReference>
<sequence>METTDFDWLNGNWASNLEFLPSDSPRAGTAAEADSQAGERVDQTGSELVLPLLRLSGWEADKQYDKNNPVCIHYDFRWKISQRENIRARHICSNTDPDLVLAPSDFWKVNFEARLETLLQDEDKFPGDTYTCEETIIEISIERSRQRGLSKRYPKLEINWQEVDEHLEGLGDLFSKRRKIIFGIEFVYKEVTGDSTTAKGKKKKKSATEAQKQQRAANAGLWSRLYELHRCRSKHCKQGPHCLPDERGNHRKLLPAQLEEIVYYIKANMEEGETEETVKVDIEIPPHILRNILDNSRKRKADNSPDCRHCKVHVSETIPSEDSGDVEGDRHAKLEEYCNWGLTQVDSERWRNALQIANQVAMDQFLELNTILQHPKVVADLMIKLKVPPGIALQFVSNIKKFLREEK</sequence>
<evidence type="ECO:0000256" key="1">
    <source>
        <dbReference type="SAM" id="MobiDB-lite"/>
    </source>
</evidence>
<evidence type="ECO:0000313" key="3">
    <source>
        <dbReference type="Proteomes" id="UP000469559"/>
    </source>
</evidence>
<name>A0A8T9BFC1_9HELO</name>
<protein>
    <submittedName>
        <fullName evidence="2">Uncharacterized protein</fullName>
    </submittedName>
</protein>
<gene>
    <name evidence="2" type="ORF">LARI1_G007306</name>
</gene>
<keyword evidence="3" id="KW-1185">Reference proteome</keyword>